<evidence type="ECO:0000256" key="1">
    <source>
        <dbReference type="SAM" id="SignalP"/>
    </source>
</evidence>
<dbReference type="Gene3D" id="3.30.110.170">
    <property type="entry name" value="Protein of unknown function (DUF541), domain 1"/>
    <property type="match status" value="1"/>
</dbReference>
<reference evidence="2" key="1">
    <citation type="journal article" date="2021" name="PeerJ">
        <title>Extensive microbial diversity within the chicken gut microbiome revealed by metagenomics and culture.</title>
        <authorList>
            <person name="Gilroy R."/>
            <person name="Ravi A."/>
            <person name="Getino M."/>
            <person name="Pursley I."/>
            <person name="Horton D.L."/>
            <person name="Alikhan N.F."/>
            <person name="Baker D."/>
            <person name="Gharbi K."/>
            <person name="Hall N."/>
            <person name="Watson M."/>
            <person name="Adriaenssens E.M."/>
            <person name="Foster-Nyarko E."/>
            <person name="Jarju S."/>
            <person name="Secka A."/>
            <person name="Antonio M."/>
            <person name="Oren A."/>
            <person name="Chaudhuri R.R."/>
            <person name="La Ragione R."/>
            <person name="Hildebrand F."/>
            <person name="Pallen M.J."/>
        </authorList>
    </citation>
    <scope>NUCLEOTIDE SEQUENCE</scope>
    <source>
        <strain evidence="2">ChiHjej11B10-19426</strain>
    </source>
</reference>
<proteinExistence type="predicted"/>
<dbReference type="InterPro" id="IPR052022">
    <property type="entry name" value="26kDa_periplasmic_antigen"/>
</dbReference>
<dbReference type="PANTHER" id="PTHR34387:SF1">
    <property type="entry name" value="PERIPLASMIC IMMUNOGENIC PROTEIN"/>
    <property type="match status" value="1"/>
</dbReference>
<reference evidence="2" key="2">
    <citation type="submission" date="2021-04" db="EMBL/GenBank/DDBJ databases">
        <authorList>
            <person name="Gilroy R."/>
        </authorList>
    </citation>
    <scope>NUCLEOTIDE SEQUENCE</scope>
    <source>
        <strain evidence="2">ChiHjej11B10-19426</strain>
    </source>
</reference>
<dbReference type="InterPro" id="IPR007497">
    <property type="entry name" value="SIMPL/DUF541"/>
</dbReference>
<dbReference type="PANTHER" id="PTHR34387">
    <property type="entry name" value="SLR1258 PROTEIN"/>
    <property type="match status" value="1"/>
</dbReference>
<dbReference type="EMBL" id="DXCC01000003">
    <property type="protein sequence ID" value="HIZ14419.1"/>
    <property type="molecule type" value="Genomic_DNA"/>
</dbReference>
<name>A0A9D2DCM5_9BACT</name>
<dbReference type="Proteomes" id="UP000824014">
    <property type="component" value="Unassembled WGS sequence"/>
</dbReference>
<protein>
    <submittedName>
        <fullName evidence="2">SIMPL domain-containing protein</fullName>
    </submittedName>
</protein>
<gene>
    <name evidence="2" type="ORF">H9816_00680</name>
</gene>
<dbReference type="GO" id="GO:0006974">
    <property type="term" value="P:DNA damage response"/>
    <property type="evidence" value="ECO:0007669"/>
    <property type="project" value="TreeGrafter"/>
</dbReference>
<feature type="chain" id="PRO_5039029528" evidence="1">
    <location>
        <begin position="21"/>
        <end position="237"/>
    </location>
</feature>
<evidence type="ECO:0000313" key="3">
    <source>
        <dbReference type="Proteomes" id="UP000824014"/>
    </source>
</evidence>
<organism evidence="2 3">
    <name type="scientific">Candidatus Tidjanibacter faecipullorum</name>
    <dbReference type="NCBI Taxonomy" id="2838766"/>
    <lineage>
        <taxon>Bacteria</taxon>
        <taxon>Pseudomonadati</taxon>
        <taxon>Bacteroidota</taxon>
        <taxon>Bacteroidia</taxon>
        <taxon>Bacteroidales</taxon>
        <taxon>Rikenellaceae</taxon>
        <taxon>Tidjanibacter</taxon>
    </lineage>
</organism>
<dbReference type="Pfam" id="PF04402">
    <property type="entry name" value="SIMPL"/>
    <property type="match status" value="1"/>
</dbReference>
<keyword evidence="1" id="KW-0732">Signal</keyword>
<feature type="signal peptide" evidence="1">
    <location>
        <begin position="1"/>
        <end position="20"/>
    </location>
</feature>
<dbReference type="Gene3D" id="3.30.70.2970">
    <property type="entry name" value="Protein of unknown function (DUF541), domain 2"/>
    <property type="match status" value="1"/>
</dbReference>
<dbReference type="AlphaFoldDB" id="A0A9D2DCM5"/>
<sequence>MKKMLMMAAGLLLLTTAAAAQTANDYNSYVAVTGRAERTVTPDEIYVAITLDESTLKGSKTTLAQQEREMIARLRDLRIDVEKDLQVGDMSGDLKTYVLRKDRVQTRKSYILKLHDAATLARVYESLGDINVADMRLMKATRSDLDAIRTELKAEAMRDARTTAETLAGAIGQSVGKAFTINDNSYYGNDAIYYDVAMPVMRAAAMTENKAVAEPAPDIEFRDMKVECSVSVRFVLE</sequence>
<accession>A0A9D2DCM5</accession>
<evidence type="ECO:0000313" key="2">
    <source>
        <dbReference type="EMBL" id="HIZ14419.1"/>
    </source>
</evidence>
<comment type="caution">
    <text evidence="2">The sequence shown here is derived from an EMBL/GenBank/DDBJ whole genome shotgun (WGS) entry which is preliminary data.</text>
</comment>